<evidence type="ECO:0000313" key="3">
    <source>
        <dbReference type="Proteomes" id="UP000324758"/>
    </source>
</evidence>
<name>A0A5D3KB60_9BRAD</name>
<dbReference type="Proteomes" id="UP000324758">
    <property type="component" value="Unassembled WGS sequence"/>
</dbReference>
<keyword evidence="1" id="KW-0472">Membrane</keyword>
<sequence length="116" mass="12593">MLRNLIRVAAWGIFASIVLATLSPIGLRPQTGHVVIERFAAYCALCAFFVAAYPQRFIHVIVLVPIAAISLELLQHLTPDRHGHLFDAVEKIAGALVGGSCIRLYQTLGRSASQLS</sequence>
<dbReference type="InterPro" id="IPR017015">
    <property type="entry name" value="UCP033367_VanZ"/>
</dbReference>
<accession>A0A5D3KB60</accession>
<dbReference type="PIRSF" id="PIRSF033367">
    <property type="entry name" value="UCP033367_VanZ"/>
    <property type="match status" value="1"/>
</dbReference>
<evidence type="ECO:0000313" key="2">
    <source>
        <dbReference type="EMBL" id="TYL92051.1"/>
    </source>
</evidence>
<comment type="caution">
    <text evidence="2">The sequence shown here is derived from an EMBL/GenBank/DDBJ whole genome shotgun (WGS) entry which is preliminary data.</text>
</comment>
<protein>
    <recommendedName>
        <fullName evidence="4">VanZ family protein</fullName>
    </recommendedName>
</protein>
<feature type="transmembrane region" description="Helical" evidence="1">
    <location>
        <begin position="6"/>
        <end position="27"/>
    </location>
</feature>
<keyword evidence="3" id="KW-1185">Reference proteome</keyword>
<dbReference type="EMBL" id="VSSS01000041">
    <property type="protein sequence ID" value="TYL92051.1"/>
    <property type="molecule type" value="Genomic_DNA"/>
</dbReference>
<feature type="transmembrane region" description="Helical" evidence="1">
    <location>
        <begin position="57"/>
        <end position="74"/>
    </location>
</feature>
<dbReference type="OrthoDB" id="7908547at2"/>
<keyword evidence="1" id="KW-1133">Transmembrane helix</keyword>
<evidence type="ECO:0008006" key="4">
    <source>
        <dbReference type="Google" id="ProtNLM"/>
    </source>
</evidence>
<gene>
    <name evidence="2" type="ORF">FXB40_26785</name>
</gene>
<keyword evidence="1" id="KW-0812">Transmembrane</keyword>
<proteinExistence type="predicted"/>
<feature type="transmembrane region" description="Helical" evidence="1">
    <location>
        <begin position="34"/>
        <end position="51"/>
    </location>
</feature>
<reference evidence="2 3" key="1">
    <citation type="submission" date="2019-08" db="EMBL/GenBank/DDBJ databases">
        <title>Bradyrhizobium hipponensis sp. nov., a rhizobium isolated from a Lupinus angustifolius root nodule in Tunisia.</title>
        <authorList>
            <person name="Off K."/>
            <person name="Rejili M."/>
            <person name="Mars M."/>
            <person name="Brachmann A."/>
            <person name="Marin M."/>
        </authorList>
    </citation>
    <scope>NUCLEOTIDE SEQUENCE [LARGE SCALE GENOMIC DNA]</scope>
    <source>
        <strain evidence="2 3">CTAW71</strain>
    </source>
</reference>
<dbReference type="AlphaFoldDB" id="A0A5D3KB60"/>
<evidence type="ECO:0000256" key="1">
    <source>
        <dbReference type="SAM" id="Phobius"/>
    </source>
</evidence>
<organism evidence="2 3">
    <name type="scientific">Bradyrhizobium rifense</name>
    <dbReference type="NCBI Taxonomy" id="515499"/>
    <lineage>
        <taxon>Bacteria</taxon>
        <taxon>Pseudomonadati</taxon>
        <taxon>Pseudomonadota</taxon>
        <taxon>Alphaproteobacteria</taxon>
        <taxon>Hyphomicrobiales</taxon>
        <taxon>Nitrobacteraceae</taxon>
        <taxon>Bradyrhizobium</taxon>
    </lineage>
</organism>